<feature type="transmembrane region" description="Helical" evidence="5">
    <location>
        <begin position="237"/>
        <end position="260"/>
    </location>
</feature>
<organism evidence="7 8">
    <name type="scientific">Saltatorellus ferox</name>
    <dbReference type="NCBI Taxonomy" id="2528018"/>
    <lineage>
        <taxon>Bacteria</taxon>
        <taxon>Pseudomonadati</taxon>
        <taxon>Planctomycetota</taxon>
        <taxon>Planctomycetia</taxon>
        <taxon>Planctomycetia incertae sedis</taxon>
        <taxon>Saltatorellus</taxon>
    </lineage>
</organism>
<evidence type="ECO:0000256" key="1">
    <source>
        <dbReference type="ARBA" id="ARBA00004141"/>
    </source>
</evidence>
<dbReference type="GO" id="GO:0005262">
    <property type="term" value="F:calcium channel activity"/>
    <property type="evidence" value="ECO:0007669"/>
    <property type="project" value="TreeGrafter"/>
</dbReference>
<feature type="transmembrane region" description="Helical" evidence="5">
    <location>
        <begin position="203"/>
        <end position="225"/>
    </location>
</feature>
<dbReference type="PANTHER" id="PTHR10846:SF8">
    <property type="entry name" value="INNER MEMBRANE PROTEIN YRBG"/>
    <property type="match status" value="1"/>
</dbReference>
<reference evidence="7 8" key="1">
    <citation type="submission" date="2019-02" db="EMBL/GenBank/DDBJ databases">
        <title>Deep-cultivation of Planctomycetes and their phenomic and genomic characterization uncovers novel biology.</title>
        <authorList>
            <person name="Wiegand S."/>
            <person name="Jogler M."/>
            <person name="Boedeker C."/>
            <person name="Pinto D."/>
            <person name="Vollmers J."/>
            <person name="Rivas-Marin E."/>
            <person name="Kohn T."/>
            <person name="Peeters S.H."/>
            <person name="Heuer A."/>
            <person name="Rast P."/>
            <person name="Oberbeckmann S."/>
            <person name="Bunk B."/>
            <person name="Jeske O."/>
            <person name="Meyerdierks A."/>
            <person name="Storesund J.E."/>
            <person name="Kallscheuer N."/>
            <person name="Luecker S."/>
            <person name="Lage O.M."/>
            <person name="Pohl T."/>
            <person name="Merkel B.J."/>
            <person name="Hornburger P."/>
            <person name="Mueller R.-W."/>
            <person name="Bruemmer F."/>
            <person name="Labrenz M."/>
            <person name="Spormann A.M."/>
            <person name="Op den Camp H."/>
            <person name="Overmann J."/>
            <person name="Amann R."/>
            <person name="Jetten M.S.M."/>
            <person name="Mascher T."/>
            <person name="Medema M.H."/>
            <person name="Devos D.P."/>
            <person name="Kaster A.-K."/>
            <person name="Ovreas L."/>
            <person name="Rohde M."/>
            <person name="Galperin M.Y."/>
            <person name="Jogler C."/>
        </authorList>
    </citation>
    <scope>NUCLEOTIDE SEQUENCE [LARGE SCALE GENOMIC DNA]</scope>
    <source>
        <strain evidence="7 8">Poly30</strain>
    </source>
</reference>
<evidence type="ECO:0000313" key="7">
    <source>
        <dbReference type="EMBL" id="QDV04956.1"/>
    </source>
</evidence>
<dbReference type="InterPro" id="IPR004837">
    <property type="entry name" value="NaCa_Exmemb"/>
</dbReference>
<evidence type="ECO:0000256" key="2">
    <source>
        <dbReference type="ARBA" id="ARBA00022692"/>
    </source>
</evidence>
<accession>A0A518ELI2</accession>
<name>A0A518ELI2_9BACT</name>
<feature type="transmembrane region" description="Helical" evidence="5">
    <location>
        <begin position="169"/>
        <end position="191"/>
    </location>
</feature>
<feature type="transmembrane region" description="Helical" evidence="5">
    <location>
        <begin position="304"/>
        <end position="321"/>
    </location>
</feature>
<keyword evidence="8" id="KW-1185">Reference proteome</keyword>
<dbReference type="PANTHER" id="PTHR10846">
    <property type="entry name" value="SODIUM/POTASSIUM/CALCIUM EXCHANGER"/>
    <property type="match status" value="1"/>
</dbReference>
<dbReference type="GO" id="GO:0006874">
    <property type="term" value="P:intracellular calcium ion homeostasis"/>
    <property type="evidence" value="ECO:0007669"/>
    <property type="project" value="TreeGrafter"/>
</dbReference>
<evidence type="ECO:0000256" key="3">
    <source>
        <dbReference type="ARBA" id="ARBA00022989"/>
    </source>
</evidence>
<gene>
    <name evidence="7" type="primary">yrbG</name>
    <name evidence="7" type="ORF">Poly30_04510</name>
</gene>
<proteinExistence type="predicted"/>
<feature type="transmembrane region" description="Helical" evidence="5">
    <location>
        <begin position="73"/>
        <end position="93"/>
    </location>
</feature>
<dbReference type="InterPro" id="IPR004481">
    <property type="entry name" value="K/Na/Ca-exchanger"/>
</dbReference>
<keyword evidence="3 5" id="KW-1133">Transmembrane helix</keyword>
<keyword evidence="4 5" id="KW-0472">Membrane</keyword>
<feature type="transmembrane region" description="Helical" evidence="5">
    <location>
        <begin position="100"/>
        <end position="118"/>
    </location>
</feature>
<keyword evidence="2 5" id="KW-0812">Transmembrane</keyword>
<comment type="subcellular location">
    <subcellularLocation>
        <location evidence="1">Membrane</location>
        <topology evidence="1">Multi-pass membrane protein</topology>
    </subcellularLocation>
</comment>
<dbReference type="Gene3D" id="1.20.1420.30">
    <property type="entry name" value="NCX, central ion-binding region"/>
    <property type="match status" value="1"/>
</dbReference>
<evidence type="ECO:0000259" key="6">
    <source>
        <dbReference type="Pfam" id="PF01699"/>
    </source>
</evidence>
<feature type="domain" description="Sodium/calcium exchanger membrane region" evidence="6">
    <location>
        <begin position="169"/>
        <end position="319"/>
    </location>
</feature>
<dbReference type="OrthoDB" id="9794225at2"/>
<feature type="transmembrane region" description="Helical" evidence="5">
    <location>
        <begin position="130"/>
        <end position="148"/>
    </location>
</feature>
<evidence type="ECO:0000256" key="4">
    <source>
        <dbReference type="ARBA" id="ARBA00023136"/>
    </source>
</evidence>
<dbReference type="Proteomes" id="UP000320390">
    <property type="component" value="Chromosome"/>
</dbReference>
<dbReference type="EMBL" id="CP036434">
    <property type="protein sequence ID" value="QDV04956.1"/>
    <property type="molecule type" value="Genomic_DNA"/>
</dbReference>
<feature type="transmembrane region" description="Helical" evidence="5">
    <location>
        <begin position="280"/>
        <end position="297"/>
    </location>
</feature>
<evidence type="ECO:0000256" key="5">
    <source>
        <dbReference type="SAM" id="Phobius"/>
    </source>
</evidence>
<protein>
    <submittedName>
        <fullName evidence="7">Inner membrane protein YrbG</fullName>
    </submittedName>
</protein>
<dbReference type="GO" id="GO:0008273">
    <property type="term" value="F:calcium, potassium:sodium antiporter activity"/>
    <property type="evidence" value="ECO:0007669"/>
    <property type="project" value="TreeGrafter"/>
</dbReference>
<dbReference type="RefSeq" id="WP_145194385.1">
    <property type="nucleotide sequence ID" value="NZ_CP036434.1"/>
</dbReference>
<dbReference type="GO" id="GO:0005886">
    <property type="term" value="C:plasma membrane"/>
    <property type="evidence" value="ECO:0007669"/>
    <property type="project" value="TreeGrafter"/>
</dbReference>
<dbReference type="AlphaFoldDB" id="A0A518ELI2"/>
<evidence type="ECO:0000313" key="8">
    <source>
        <dbReference type="Proteomes" id="UP000320390"/>
    </source>
</evidence>
<sequence length="322" mass="33286">MLLDALALLAGFFLLAKGADALVEGAGTIATKLGMDPWVVGLTIVAWGTSLPEVVVSTLAAQEGRPGAALGNVLGSNVANAGLVLGVVGLILPRALVGRLALRESLPLLASIGVLWYVLRDDVLSRTEAISLTVLFLAYTFELIFMRGRGKQSPPAVIDASELHKPHPWLRVLAGSAAIAFGAQFVLTGAFGIAEVLGLKEGFVGLVILALGTSLPELAAGIVSARQGKTEIGLGNIVGSNVFNTLAVIGIAGMVAPFGVPGDVQDGWPLAAREALSRDLPVNLAFALFLVLGPPLFRGRAARPRAAVLLAAWVGYVIWIGL</sequence>
<dbReference type="Pfam" id="PF01699">
    <property type="entry name" value="Na_Ca_ex"/>
    <property type="match status" value="2"/>
</dbReference>
<dbReference type="InterPro" id="IPR044880">
    <property type="entry name" value="NCX_ion-bd_dom_sf"/>
</dbReference>
<feature type="domain" description="Sodium/calcium exchanger membrane region" evidence="6">
    <location>
        <begin position="6"/>
        <end position="141"/>
    </location>
</feature>